<keyword evidence="3 8" id="KW-0349">Heme</keyword>
<dbReference type="PRINTS" id="PR00385">
    <property type="entry name" value="P450"/>
</dbReference>
<sequence length="318" mass="35632">MNKRYFQHQGEELQGIDSSEASVFKAVLSEITEISLQFHISEFVPAYLRWMDLSVYHMRRLHADQDKFLQKIVDEHKYEKNKSSKDFMDLMLELFDGDPKGDNMIKAAMTELVSAGTETSATTVEWTFGEILHRAPHVLTKAHEELDSVVGRSRLVDEADLPRLPYLQAIIKEAFRLHVPVPLLVPHMSMHEASLDGYHVPKGATTIVNAYAIGRDPALWDNPLEFRPERFLGSSMDVKGQDFELLPFGSGRRACPGMGLGLKTVQLALANLIHGFDWKASGQNALEEAAGAVIWLKTPLEAVGSPRLQVEVLTSCHI</sequence>
<dbReference type="GO" id="GO:0020037">
    <property type="term" value="F:heme binding"/>
    <property type="evidence" value="ECO:0007669"/>
    <property type="project" value="InterPro"/>
</dbReference>
<gene>
    <name evidence="10" type="primary">CYP797G1</name>
    <name evidence="10" type="ORF">SELMODRAFT_102826</name>
</gene>
<keyword evidence="4 8" id="KW-0479">Metal-binding</keyword>
<keyword evidence="6 8" id="KW-0408">Iron</keyword>
<evidence type="ECO:0000256" key="3">
    <source>
        <dbReference type="ARBA" id="ARBA00022617"/>
    </source>
</evidence>
<protein>
    <submittedName>
        <fullName evidence="10">Uncharacterized protein CYP797G1</fullName>
    </submittedName>
</protein>
<dbReference type="SUPFAM" id="SSF48264">
    <property type="entry name" value="Cytochrome P450"/>
    <property type="match status" value="1"/>
</dbReference>
<dbReference type="InterPro" id="IPR017972">
    <property type="entry name" value="Cyt_P450_CS"/>
</dbReference>
<dbReference type="Gramene" id="EFJ23719">
    <property type="protein sequence ID" value="EFJ23719"/>
    <property type="gene ID" value="SELMODRAFT_102826"/>
</dbReference>
<dbReference type="InterPro" id="IPR002401">
    <property type="entry name" value="Cyt_P450_E_grp-I"/>
</dbReference>
<dbReference type="PANTHER" id="PTHR47944">
    <property type="entry name" value="CYTOCHROME P450 98A9"/>
    <property type="match status" value="1"/>
</dbReference>
<organism evidence="11">
    <name type="scientific">Selaginella moellendorffii</name>
    <name type="common">Spikemoss</name>
    <dbReference type="NCBI Taxonomy" id="88036"/>
    <lineage>
        <taxon>Eukaryota</taxon>
        <taxon>Viridiplantae</taxon>
        <taxon>Streptophyta</taxon>
        <taxon>Embryophyta</taxon>
        <taxon>Tracheophyta</taxon>
        <taxon>Lycopodiopsida</taxon>
        <taxon>Selaginellales</taxon>
        <taxon>Selaginellaceae</taxon>
        <taxon>Selaginella</taxon>
    </lineage>
</organism>
<dbReference type="GO" id="GO:0016705">
    <property type="term" value="F:oxidoreductase activity, acting on paired donors, with incorporation or reduction of molecular oxygen"/>
    <property type="evidence" value="ECO:0007669"/>
    <property type="project" value="InterPro"/>
</dbReference>
<dbReference type="FunFam" id="1.10.630.10:FF:000126">
    <property type="entry name" value="Predicted protein"/>
    <property type="match status" value="1"/>
</dbReference>
<dbReference type="HOGENOM" id="CLU_001570_29_3_1"/>
<dbReference type="PANTHER" id="PTHR47944:SF4">
    <property type="entry name" value="OS09G0441700 PROTEIN"/>
    <property type="match status" value="1"/>
</dbReference>
<evidence type="ECO:0000256" key="4">
    <source>
        <dbReference type="ARBA" id="ARBA00022723"/>
    </source>
</evidence>
<dbReference type="InterPro" id="IPR036396">
    <property type="entry name" value="Cyt_P450_sf"/>
</dbReference>
<evidence type="ECO:0000256" key="6">
    <source>
        <dbReference type="ARBA" id="ARBA00023004"/>
    </source>
</evidence>
<comment type="cofactor">
    <cofactor evidence="1 8">
        <name>heme</name>
        <dbReference type="ChEBI" id="CHEBI:30413"/>
    </cofactor>
</comment>
<dbReference type="GO" id="GO:0044550">
    <property type="term" value="P:secondary metabolite biosynthetic process"/>
    <property type="evidence" value="ECO:0007669"/>
    <property type="project" value="UniProtKB-ARBA"/>
</dbReference>
<name>D8RV65_SELML</name>
<keyword evidence="7 9" id="KW-0503">Monooxygenase</keyword>
<evidence type="ECO:0000256" key="7">
    <source>
        <dbReference type="ARBA" id="ARBA00023033"/>
    </source>
</evidence>
<accession>D8RV65</accession>
<dbReference type="CDD" id="cd20618">
    <property type="entry name" value="CYP71_clan"/>
    <property type="match status" value="1"/>
</dbReference>
<dbReference type="InterPro" id="IPR001128">
    <property type="entry name" value="Cyt_P450"/>
</dbReference>
<dbReference type="eggNOG" id="KOG0156">
    <property type="taxonomic scope" value="Eukaryota"/>
</dbReference>
<dbReference type="Gene3D" id="1.10.630.10">
    <property type="entry name" value="Cytochrome P450"/>
    <property type="match status" value="1"/>
</dbReference>
<evidence type="ECO:0000256" key="2">
    <source>
        <dbReference type="ARBA" id="ARBA00010617"/>
    </source>
</evidence>
<evidence type="ECO:0000256" key="8">
    <source>
        <dbReference type="PIRSR" id="PIRSR602401-1"/>
    </source>
</evidence>
<proteinExistence type="inferred from homology"/>
<dbReference type="FunCoup" id="D8RV65">
    <property type="interactions" value="585"/>
</dbReference>
<evidence type="ECO:0000256" key="5">
    <source>
        <dbReference type="ARBA" id="ARBA00023002"/>
    </source>
</evidence>
<reference evidence="10 11" key="1">
    <citation type="journal article" date="2011" name="Science">
        <title>The Selaginella genome identifies genetic changes associated with the evolution of vascular plants.</title>
        <authorList>
            <person name="Banks J.A."/>
            <person name="Nishiyama T."/>
            <person name="Hasebe M."/>
            <person name="Bowman J.L."/>
            <person name="Gribskov M."/>
            <person name="dePamphilis C."/>
            <person name="Albert V.A."/>
            <person name="Aono N."/>
            <person name="Aoyama T."/>
            <person name="Ambrose B.A."/>
            <person name="Ashton N.W."/>
            <person name="Axtell M.J."/>
            <person name="Barker E."/>
            <person name="Barker M.S."/>
            <person name="Bennetzen J.L."/>
            <person name="Bonawitz N.D."/>
            <person name="Chapple C."/>
            <person name="Cheng C."/>
            <person name="Correa L.G."/>
            <person name="Dacre M."/>
            <person name="DeBarry J."/>
            <person name="Dreyer I."/>
            <person name="Elias M."/>
            <person name="Engstrom E.M."/>
            <person name="Estelle M."/>
            <person name="Feng L."/>
            <person name="Finet C."/>
            <person name="Floyd S.K."/>
            <person name="Frommer W.B."/>
            <person name="Fujita T."/>
            <person name="Gramzow L."/>
            <person name="Gutensohn M."/>
            <person name="Harholt J."/>
            <person name="Hattori M."/>
            <person name="Heyl A."/>
            <person name="Hirai T."/>
            <person name="Hiwatashi Y."/>
            <person name="Ishikawa M."/>
            <person name="Iwata M."/>
            <person name="Karol K.G."/>
            <person name="Koehler B."/>
            <person name="Kolukisaoglu U."/>
            <person name="Kubo M."/>
            <person name="Kurata T."/>
            <person name="Lalonde S."/>
            <person name="Li K."/>
            <person name="Li Y."/>
            <person name="Litt A."/>
            <person name="Lyons E."/>
            <person name="Manning G."/>
            <person name="Maruyama T."/>
            <person name="Michael T.P."/>
            <person name="Mikami K."/>
            <person name="Miyazaki S."/>
            <person name="Morinaga S."/>
            <person name="Murata T."/>
            <person name="Mueller-Roeber B."/>
            <person name="Nelson D.R."/>
            <person name="Obara M."/>
            <person name="Oguri Y."/>
            <person name="Olmstead R.G."/>
            <person name="Onodera N."/>
            <person name="Petersen B.L."/>
            <person name="Pils B."/>
            <person name="Prigge M."/>
            <person name="Rensing S.A."/>
            <person name="Riano-Pachon D.M."/>
            <person name="Roberts A.W."/>
            <person name="Sato Y."/>
            <person name="Scheller H.V."/>
            <person name="Schulz B."/>
            <person name="Schulz C."/>
            <person name="Shakirov E.V."/>
            <person name="Shibagaki N."/>
            <person name="Shinohara N."/>
            <person name="Shippen D.E."/>
            <person name="Soerensen I."/>
            <person name="Sotooka R."/>
            <person name="Sugimoto N."/>
            <person name="Sugita M."/>
            <person name="Sumikawa N."/>
            <person name="Tanurdzic M."/>
            <person name="Theissen G."/>
            <person name="Ulvskov P."/>
            <person name="Wakazuki S."/>
            <person name="Weng J.K."/>
            <person name="Willats W.W."/>
            <person name="Wipf D."/>
            <person name="Wolf P.G."/>
            <person name="Yang L."/>
            <person name="Zimmer A.D."/>
            <person name="Zhu Q."/>
            <person name="Mitros T."/>
            <person name="Hellsten U."/>
            <person name="Loque D."/>
            <person name="Otillar R."/>
            <person name="Salamov A."/>
            <person name="Schmutz J."/>
            <person name="Shapiro H."/>
            <person name="Lindquist E."/>
            <person name="Lucas S."/>
            <person name="Rokhsar D."/>
            <person name="Grigoriev I.V."/>
        </authorList>
    </citation>
    <scope>NUCLEOTIDE SEQUENCE [LARGE SCALE GENOMIC DNA]</scope>
</reference>
<evidence type="ECO:0000256" key="9">
    <source>
        <dbReference type="RuleBase" id="RU000461"/>
    </source>
</evidence>
<dbReference type="InParanoid" id="D8RV65"/>
<dbReference type="EMBL" id="GL377591">
    <property type="protein sequence ID" value="EFJ23719.1"/>
    <property type="molecule type" value="Genomic_DNA"/>
</dbReference>
<evidence type="ECO:0000313" key="11">
    <source>
        <dbReference type="Proteomes" id="UP000001514"/>
    </source>
</evidence>
<evidence type="ECO:0000256" key="1">
    <source>
        <dbReference type="ARBA" id="ARBA00001971"/>
    </source>
</evidence>
<dbReference type="Proteomes" id="UP000001514">
    <property type="component" value="Unassembled WGS sequence"/>
</dbReference>
<dbReference type="GO" id="GO:0004497">
    <property type="term" value="F:monooxygenase activity"/>
    <property type="evidence" value="ECO:0007669"/>
    <property type="project" value="UniProtKB-KW"/>
</dbReference>
<dbReference type="PROSITE" id="PS00086">
    <property type="entry name" value="CYTOCHROME_P450"/>
    <property type="match status" value="1"/>
</dbReference>
<comment type="similarity">
    <text evidence="2 9">Belongs to the cytochrome P450 family.</text>
</comment>
<feature type="binding site" description="axial binding residue" evidence="8">
    <location>
        <position position="255"/>
    </location>
    <ligand>
        <name>heme</name>
        <dbReference type="ChEBI" id="CHEBI:30413"/>
    </ligand>
    <ligandPart>
        <name>Fe</name>
        <dbReference type="ChEBI" id="CHEBI:18248"/>
    </ligandPart>
</feature>
<evidence type="ECO:0000313" key="10">
    <source>
        <dbReference type="EMBL" id="EFJ23719.1"/>
    </source>
</evidence>
<dbReference type="KEGG" id="smo:SELMODRAFT_102826"/>
<dbReference type="Pfam" id="PF00067">
    <property type="entry name" value="p450"/>
    <property type="match status" value="1"/>
</dbReference>
<keyword evidence="5 9" id="KW-0560">Oxidoreductase</keyword>
<dbReference type="OMA" id="MSMHEAS"/>
<dbReference type="GO" id="GO:0005506">
    <property type="term" value="F:iron ion binding"/>
    <property type="evidence" value="ECO:0007669"/>
    <property type="project" value="InterPro"/>
</dbReference>
<dbReference type="PRINTS" id="PR00463">
    <property type="entry name" value="EP450I"/>
</dbReference>
<dbReference type="AlphaFoldDB" id="D8RV65"/>
<keyword evidence="11" id="KW-1185">Reference proteome</keyword>
<dbReference type="STRING" id="88036.D8RV65"/>